<dbReference type="RefSeq" id="WP_114352583.1">
    <property type="nucleotide sequence ID" value="NZ_QPJJ01000005.1"/>
</dbReference>
<keyword evidence="2" id="KW-0255">Endonuclease</keyword>
<dbReference type="GO" id="GO:0003676">
    <property type="term" value="F:nucleic acid binding"/>
    <property type="evidence" value="ECO:0007669"/>
    <property type="project" value="InterPro"/>
</dbReference>
<dbReference type="OrthoDB" id="4376109at2"/>
<dbReference type="SMART" id="SM00318">
    <property type="entry name" value="SNc"/>
    <property type="match status" value="1"/>
</dbReference>
<dbReference type="Pfam" id="PF05901">
    <property type="entry name" value="Excalibur"/>
    <property type="match status" value="1"/>
</dbReference>
<dbReference type="PANTHER" id="PTHR12302:SF3">
    <property type="entry name" value="SERINE_THREONINE-PROTEIN KINASE 31"/>
    <property type="match status" value="1"/>
</dbReference>
<proteinExistence type="predicted"/>
<evidence type="ECO:0000256" key="1">
    <source>
        <dbReference type="ARBA" id="ARBA00022722"/>
    </source>
</evidence>
<dbReference type="SUPFAM" id="SSF50199">
    <property type="entry name" value="Staphylococcal nuclease"/>
    <property type="match status" value="1"/>
</dbReference>
<organism evidence="6 7">
    <name type="scientific">Saliterribacillus persicus</name>
    <dbReference type="NCBI Taxonomy" id="930114"/>
    <lineage>
        <taxon>Bacteria</taxon>
        <taxon>Bacillati</taxon>
        <taxon>Bacillota</taxon>
        <taxon>Bacilli</taxon>
        <taxon>Bacillales</taxon>
        <taxon>Bacillaceae</taxon>
        <taxon>Saliterribacillus</taxon>
    </lineage>
</organism>
<evidence type="ECO:0000259" key="5">
    <source>
        <dbReference type="PROSITE" id="PS50830"/>
    </source>
</evidence>
<dbReference type="SMART" id="SM00894">
    <property type="entry name" value="Excalibur"/>
    <property type="match status" value="1"/>
</dbReference>
<keyword evidence="7" id="KW-1185">Reference proteome</keyword>
<dbReference type="EMBL" id="QPJJ01000005">
    <property type="protein sequence ID" value="RCW72038.1"/>
    <property type="molecule type" value="Genomic_DNA"/>
</dbReference>
<dbReference type="Pfam" id="PF00565">
    <property type="entry name" value="SNase"/>
    <property type="match status" value="1"/>
</dbReference>
<name>A0A368XYC3_9BACI</name>
<dbReference type="InterPro" id="IPR035437">
    <property type="entry name" value="SNase_OB-fold_sf"/>
</dbReference>
<dbReference type="CDD" id="cd00175">
    <property type="entry name" value="SNc"/>
    <property type="match status" value="1"/>
</dbReference>
<evidence type="ECO:0000313" key="7">
    <source>
        <dbReference type="Proteomes" id="UP000252585"/>
    </source>
</evidence>
<dbReference type="PROSITE" id="PS51257">
    <property type="entry name" value="PROKAR_LIPOPROTEIN"/>
    <property type="match status" value="1"/>
</dbReference>
<keyword evidence="1" id="KW-0540">Nuclease</keyword>
<evidence type="ECO:0000256" key="2">
    <source>
        <dbReference type="ARBA" id="ARBA00022759"/>
    </source>
</evidence>
<feature type="region of interest" description="Disordered" evidence="4">
    <location>
        <begin position="29"/>
        <end position="52"/>
    </location>
</feature>
<comment type="caution">
    <text evidence="6">The sequence shown here is derived from an EMBL/GenBank/DDBJ whole genome shotgun (WGS) entry which is preliminary data.</text>
</comment>
<reference evidence="6 7" key="1">
    <citation type="submission" date="2018-07" db="EMBL/GenBank/DDBJ databases">
        <title>Genomic Encyclopedia of Type Strains, Phase IV (KMG-IV): sequencing the most valuable type-strain genomes for metagenomic binning, comparative biology and taxonomic classification.</title>
        <authorList>
            <person name="Goeker M."/>
        </authorList>
    </citation>
    <scope>NUCLEOTIDE SEQUENCE [LARGE SCALE GENOMIC DNA]</scope>
    <source>
        <strain evidence="6 7">DSM 27696</strain>
    </source>
</reference>
<dbReference type="Proteomes" id="UP000252585">
    <property type="component" value="Unassembled WGS sequence"/>
</dbReference>
<dbReference type="AlphaFoldDB" id="A0A368XYC3"/>
<protein>
    <submittedName>
        <fullName evidence="6">Micrococcal nuclease</fullName>
    </submittedName>
</protein>
<dbReference type="GO" id="GO:0004519">
    <property type="term" value="F:endonuclease activity"/>
    <property type="evidence" value="ECO:0007669"/>
    <property type="project" value="UniProtKB-KW"/>
</dbReference>
<dbReference type="InterPro" id="IPR016071">
    <property type="entry name" value="Staphylococal_nuclease_OB-fold"/>
</dbReference>
<feature type="domain" description="TNase-like" evidence="5">
    <location>
        <begin position="55"/>
        <end position="187"/>
    </location>
</feature>
<dbReference type="Gene3D" id="2.40.50.90">
    <property type="match status" value="1"/>
</dbReference>
<dbReference type="PANTHER" id="PTHR12302">
    <property type="entry name" value="EBNA2 BINDING PROTEIN P100"/>
    <property type="match status" value="1"/>
</dbReference>
<feature type="compositionally biased region" description="Basic and acidic residues" evidence="4">
    <location>
        <begin position="32"/>
        <end position="42"/>
    </location>
</feature>
<dbReference type="InterPro" id="IPR008613">
    <property type="entry name" value="Excalibur_Ca-bd_domain"/>
</dbReference>
<evidence type="ECO:0000313" key="6">
    <source>
        <dbReference type="EMBL" id="RCW72038.1"/>
    </source>
</evidence>
<gene>
    <name evidence="6" type="ORF">DFR57_105223</name>
</gene>
<keyword evidence="3" id="KW-0378">Hydrolase</keyword>
<evidence type="ECO:0000256" key="3">
    <source>
        <dbReference type="ARBA" id="ARBA00022801"/>
    </source>
</evidence>
<accession>A0A368XYC3</accession>
<dbReference type="PROSITE" id="PS50830">
    <property type="entry name" value="TNASE_3"/>
    <property type="match status" value="1"/>
</dbReference>
<evidence type="ECO:0000256" key="4">
    <source>
        <dbReference type="SAM" id="MobiDB-lite"/>
    </source>
</evidence>
<dbReference type="InterPro" id="IPR002071">
    <property type="entry name" value="Thermonucl_AS"/>
</dbReference>
<dbReference type="PROSITE" id="PS01123">
    <property type="entry name" value="TNASE_1"/>
    <property type="match status" value="1"/>
</dbReference>
<sequence>MKSTIFYLFLIFLVGCGIQDTIINEETNTQKNQEEYTDKELSIPEQNNAENTDKNTISAIVTRVVDGDTIKLEVDGQEETARLLLVDTPETKHPEYPVQPLGEKATNFAIDKLAGKTVEIEYDGPKRDKYDRILVYLWVDGENFNEMLLEEGLARFAYVYDPPYTHEFSMRQAEKKAKNSEKGIWGIENYVTEDGFNRVTREEQQTTIQNDSKSDENDIYFENCTAAHAANVTPLYKGDPGYGTHMDGDGDGVACE</sequence>
<dbReference type="GO" id="GO:0016787">
    <property type="term" value="F:hydrolase activity"/>
    <property type="evidence" value="ECO:0007669"/>
    <property type="project" value="UniProtKB-KW"/>
</dbReference>